<feature type="compositionally biased region" description="Low complexity" evidence="1">
    <location>
        <begin position="624"/>
        <end position="636"/>
    </location>
</feature>
<feature type="compositionally biased region" description="Low complexity" evidence="1">
    <location>
        <begin position="548"/>
        <end position="559"/>
    </location>
</feature>
<sequence length="917" mass="101870">VTSPTAVIGRQKQHDLSGTIEIPHDLILSNDITTPIEEGEIMDSELQNHDLIKILEGDDDKDDGTIEIEVHVNNSNNSEGDDDGNIHIKILNEADIIREQEKEIARNQILNLPIRKKGRKTKYEKELESNQKSSRPTKSKEIKVISTSSATISPTKTTAYVTSLMSDWDDGEFSKSEEPITVIYDPTATGEQIIIEQESVTVTPTTAPSSVSTQNNDDCKVIFEIEEQTYSPELPKIKQEKLNQNQIAIVDSRENTTIITATTTTMTTSETIVTPVEPKRSRIIKKKMIWDPDNPETKLSFADFVKKRDSPKKQQKQSPIVLPPDTTITIVKKENEKSMSPVKVPEVVNKEKQIKIIPIKEKVVKELPKKEIPPKQKSVKAKQTNSASTSEPATKKRKKTTSEIDKLLGDEGAINMMYDLERENSSDATNNKDSLTSKAKLVKKAMRQSHSPGSTSRVPRAKREQTPTNKTESPEATSATETSATNTTILTNDTTAASTVTETSTPTTKKPTARKRKAPVSARASDWDFVYQSQQACDDSMIIRRRSNSSYSSTASPRRLSLDQPANSATETSTPPKKSKGNAFEFLRPENKSPTTAKQDFDITNMKGKLSKALHKNIDVSPIATESSSSTKTTSASEKKKQLHSTLTAMPTSVASKASKGIKEFVDDYKEVDVTRFENFVQIALKKSTTSSVKLKNYLTIKALIELKTIINILKSDSKCKLLLLTANGENFCQGIDYSTLIQPNSEKRKTAANELCSAIKDFIHSLTTFDKPLVCGIKGNISGFGVLILPLFDVVFADDETTFATAYAKNSLLPEALIAFTSTNKIKPRAISELFYLCKTLTTTAALENGLITNILQTEDFDGELIKQIQTISSYSLQVLKSIKHNLRHENHSKFNENLNAEHKKLIQFWITTECQ</sequence>
<evidence type="ECO:0000256" key="1">
    <source>
        <dbReference type="SAM" id="MobiDB-lite"/>
    </source>
</evidence>
<dbReference type="PANTHER" id="PTHR43684:SF13">
    <property type="entry name" value="CHROMODOMAIN Y-LIKE PROTEIN"/>
    <property type="match status" value="1"/>
</dbReference>
<accession>U5EQK9</accession>
<dbReference type="Pfam" id="PF00378">
    <property type="entry name" value="ECH_1"/>
    <property type="match status" value="1"/>
</dbReference>
<feature type="compositionally biased region" description="Polar residues" evidence="1">
    <location>
        <begin position="448"/>
        <end position="457"/>
    </location>
</feature>
<reference evidence="2" key="1">
    <citation type="journal article" date="2014" name="Insect Biochem. Mol. Biol.">
        <title>An insight into the sialome of the frog biting fly, Corethrella appendiculata.</title>
        <authorList>
            <person name="Ribeiro J.M.C."/>
            <person name="Chagas A.C."/>
            <person name="Pham V.M."/>
            <person name="Lounibos L.P."/>
            <person name="Calvo E."/>
        </authorList>
    </citation>
    <scope>NUCLEOTIDE SEQUENCE</scope>
    <source>
        <tissue evidence="2">Salivary glands</tissue>
    </source>
</reference>
<feature type="compositionally biased region" description="Polar residues" evidence="1">
    <location>
        <begin position="564"/>
        <end position="576"/>
    </location>
</feature>
<evidence type="ECO:0000313" key="2">
    <source>
        <dbReference type="EMBL" id="JAB55642.1"/>
    </source>
</evidence>
<dbReference type="PANTHER" id="PTHR43684">
    <property type="match status" value="1"/>
</dbReference>
<dbReference type="EMBL" id="GANO01004229">
    <property type="protein sequence ID" value="JAB55642.1"/>
    <property type="molecule type" value="mRNA"/>
</dbReference>
<proteinExistence type="evidence at transcript level"/>
<feature type="non-terminal residue" evidence="2">
    <location>
        <position position="917"/>
    </location>
</feature>
<dbReference type="InterPro" id="IPR051053">
    <property type="entry name" value="ECH/Chromodomain_protein"/>
</dbReference>
<dbReference type="InterPro" id="IPR029045">
    <property type="entry name" value="ClpP/crotonase-like_dom_sf"/>
</dbReference>
<keyword evidence="2" id="KW-0413">Isomerase</keyword>
<feature type="compositionally biased region" description="Polar residues" evidence="1">
    <location>
        <begin position="381"/>
        <end position="392"/>
    </location>
</feature>
<feature type="region of interest" description="Disordered" evidence="1">
    <location>
        <begin position="120"/>
        <end position="142"/>
    </location>
</feature>
<feature type="region of interest" description="Disordered" evidence="1">
    <location>
        <begin position="548"/>
        <end position="603"/>
    </location>
</feature>
<protein>
    <submittedName>
        <fullName evidence="2">Putative enoyl-coa hydratase/isomerase</fullName>
    </submittedName>
</protein>
<dbReference type="CDD" id="cd06558">
    <property type="entry name" value="crotonase-like"/>
    <property type="match status" value="1"/>
</dbReference>
<dbReference type="GO" id="GO:0016853">
    <property type="term" value="F:isomerase activity"/>
    <property type="evidence" value="ECO:0007669"/>
    <property type="project" value="UniProtKB-KW"/>
</dbReference>
<dbReference type="InterPro" id="IPR001753">
    <property type="entry name" value="Enoyl-CoA_hydra/iso"/>
</dbReference>
<dbReference type="AlphaFoldDB" id="U5EQK9"/>
<name>U5EQK9_9DIPT</name>
<feature type="region of interest" description="Disordered" evidence="1">
    <location>
        <begin position="441"/>
        <end position="522"/>
    </location>
</feature>
<feature type="compositionally biased region" description="Low complexity" evidence="1">
    <location>
        <begin position="474"/>
        <end position="510"/>
    </location>
</feature>
<feature type="region of interest" description="Disordered" evidence="1">
    <location>
        <begin position="621"/>
        <end position="648"/>
    </location>
</feature>
<feature type="region of interest" description="Disordered" evidence="1">
    <location>
        <begin position="368"/>
        <end position="408"/>
    </location>
</feature>
<dbReference type="Gene3D" id="3.90.226.10">
    <property type="entry name" value="2-enoyl-CoA Hydratase, Chain A, domain 1"/>
    <property type="match status" value="1"/>
</dbReference>
<dbReference type="SUPFAM" id="SSF52096">
    <property type="entry name" value="ClpP/crotonase"/>
    <property type="match status" value="1"/>
</dbReference>
<organism evidence="2">
    <name type="scientific">Corethrella appendiculata</name>
    <dbReference type="NCBI Taxonomy" id="1370023"/>
    <lineage>
        <taxon>Eukaryota</taxon>
        <taxon>Metazoa</taxon>
        <taxon>Ecdysozoa</taxon>
        <taxon>Arthropoda</taxon>
        <taxon>Hexapoda</taxon>
        <taxon>Insecta</taxon>
        <taxon>Pterygota</taxon>
        <taxon>Neoptera</taxon>
        <taxon>Endopterygota</taxon>
        <taxon>Diptera</taxon>
        <taxon>Nematocera</taxon>
        <taxon>Culicoidea</taxon>
        <taxon>Chaoboridae</taxon>
        <taxon>Corethrella</taxon>
    </lineage>
</organism>
<feature type="non-terminal residue" evidence="2">
    <location>
        <position position="1"/>
    </location>
</feature>